<proteinExistence type="predicted"/>
<dbReference type="AlphaFoldDB" id="A0A1I4SLC5"/>
<evidence type="ECO:0000313" key="1">
    <source>
        <dbReference type="EMBL" id="SFM65224.1"/>
    </source>
</evidence>
<evidence type="ECO:0000313" key="2">
    <source>
        <dbReference type="Proteomes" id="UP000199048"/>
    </source>
</evidence>
<dbReference type="Proteomes" id="UP000199048">
    <property type="component" value="Unassembled WGS sequence"/>
</dbReference>
<accession>A0A1I4SLC5</accession>
<dbReference type="STRING" id="582667.SAMN05192568_104320"/>
<dbReference type="EMBL" id="FOTK01000043">
    <property type="protein sequence ID" value="SFM65224.1"/>
    <property type="molecule type" value="Genomic_DNA"/>
</dbReference>
<keyword evidence="2" id="KW-1185">Reference proteome</keyword>
<reference evidence="2" key="1">
    <citation type="submission" date="2016-10" db="EMBL/GenBank/DDBJ databases">
        <authorList>
            <person name="Varghese N."/>
            <person name="Submissions S."/>
        </authorList>
    </citation>
    <scope>NUCLEOTIDE SEQUENCE [LARGE SCALE GENOMIC DNA]</scope>
    <source>
        <strain evidence="2">BL36</strain>
    </source>
</reference>
<sequence length="148" mass="15620">MNDPTRPAGRQSAADGPMQAARLSASLADALRDQAGGYADRRKTEAAGFFSELARALRSGGGELHGQTQAKSFVHTVADNLDALSGRVAGRGWRELYRDAETLSRSNPVATALVVGALGYGAFHVMRAGNVEARKPPGEPRQAWGGYP</sequence>
<dbReference type="RefSeq" id="WP_139234233.1">
    <property type="nucleotide sequence ID" value="NZ_FOTK01000043.1"/>
</dbReference>
<organism evidence="1 2">
    <name type="scientific">Methylobacterium pseudosasicola</name>
    <dbReference type="NCBI Taxonomy" id="582667"/>
    <lineage>
        <taxon>Bacteria</taxon>
        <taxon>Pseudomonadati</taxon>
        <taxon>Pseudomonadota</taxon>
        <taxon>Alphaproteobacteria</taxon>
        <taxon>Hyphomicrobiales</taxon>
        <taxon>Methylobacteriaceae</taxon>
        <taxon>Methylobacterium</taxon>
    </lineage>
</organism>
<dbReference type="OrthoDB" id="7993329at2"/>
<name>A0A1I4SLC5_9HYPH</name>
<gene>
    <name evidence="1" type="ORF">SAMN05192568_104320</name>
</gene>
<protein>
    <submittedName>
        <fullName evidence="1">Uncharacterized protein</fullName>
    </submittedName>
</protein>